<evidence type="ECO:0000313" key="2">
    <source>
        <dbReference type="Proteomes" id="UP001497644"/>
    </source>
</evidence>
<keyword evidence="2" id="KW-1185">Reference proteome</keyword>
<dbReference type="Proteomes" id="UP001497644">
    <property type="component" value="Unassembled WGS sequence"/>
</dbReference>
<evidence type="ECO:0000313" key="1">
    <source>
        <dbReference type="EMBL" id="CAL1672053.1"/>
    </source>
</evidence>
<comment type="caution">
    <text evidence="1">The sequence shown here is derived from an EMBL/GenBank/DDBJ whole genome shotgun (WGS) entry which is preliminary data.</text>
</comment>
<dbReference type="AlphaFoldDB" id="A0AAV2MX19"/>
<protein>
    <submittedName>
        <fullName evidence="1">Uncharacterized protein</fullName>
    </submittedName>
</protein>
<dbReference type="EMBL" id="CAXIPU020000446">
    <property type="protein sequence ID" value="CAL1672053.1"/>
    <property type="molecule type" value="Genomic_DNA"/>
</dbReference>
<organism evidence="1 2">
    <name type="scientific">Lasius platythorax</name>
    <dbReference type="NCBI Taxonomy" id="488582"/>
    <lineage>
        <taxon>Eukaryota</taxon>
        <taxon>Metazoa</taxon>
        <taxon>Ecdysozoa</taxon>
        <taxon>Arthropoda</taxon>
        <taxon>Hexapoda</taxon>
        <taxon>Insecta</taxon>
        <taxon>Pterygota</taxon>
        <taxon>Neoptera</taxon>
        <taxon>Endopterygota</taxon>
        <taxon>Hymenoptera</taxon>
        <taxon>Apocrita</taxon>
        <taxon>Aculeata</taxon>
        <taxon>Formicoidea</taxon>
        <taxon>Formicidae</taxon>
        <taxon>Formicinae</taxon>
        <taxon>Lasius</taxon>
        <taxon>Lasius</taxon>
    </lineage>
</organism>
<proteinExistence type="predicted"/>
<sequence>MLDYHCFSTYDENADVISVDENAVVTMKT</sequence>
<accession>A0AAV2MX19</accession>
<name>A0AAV2MX19_9HYME</name>
<reference evidence="1" key="1">
    <citation type="submission" date="2024-04" db="EMBL/GenBank/DDBJ databases">
        <authorList>
            <consortium name="Molecular Ecology Group"/>
        </authorList>
    </citation>
    <scope>NUCLEOTIDE SEQUENCE</scope>
</reference>
<gene>
    <name evidence="1" type="ORF">LPLAT_LOCUS5461</name>
</gene>